<keyword evidence="5 7" id="KW-1133">Transmembrane helix</keyword>
<evidence type="ECO:0000256" key="6">
    <source>
        <dbReference type="ARBA" id="ARBA00023136"/>
    </source>
</evidence>
<evidence type="ECO:0000259" key="8">
    <source>
        <dbReference type="PROSITE" id="PS50928"/>
    </source>
</evidence>
<feature type="transmembrane region" description="Helical" evidence="7">
    <location>
        <begin position="305"/>
        <end position="326"/>
    </location>
</feature>
<feature type="transmembrane region" description="Helical" evidence="7">
    <location>
        <begin position="184"/>
        <end position="204"/>
    </location>
</feature>
<dbReference type="CDD" id="cd06261">
    <property type="entry name" value="TM_PBP2"/>
    <property type="match status" value="1"/>
</dbReference>
<dbReference type="PANTHER" id="PTHR30465:SF0">
    <property type="entry name" value="OLIGOPEPTIDE TRANSPORT SYSTEM PERMEASE PROTEIN APPB"/>
    <property type="match status" value="1"/>
</dbReference>
<dbReference type="EMBL" id="NPBQ01000030">
    <property type="protein sequence ID" value="PAD84337.1"/>
    <property type="molecule type" value="Genomic_DNA"/>
</dbReference>
<keyword evidence="3" id="KW-1003">Cell membrane</keyword>
<evidence type="ECO:0000256" key="2">
    <source>
        <dbReference type="ARBA" id="ARBA00022448"/>
    </source>
</evidence>
<organism evidence="9 10">
    <name type="scientific">Niallia circulans</name>
    <name type="common">Bacillus circulans</name>
    <dbReference type="NCBI Taxonomy" id="1397"/>
    <lineage>
        <taxon>Bacteria</taxon>
        <taxon>Bacillati</taxon>
        <taxon>Bacillota</taxon>
        <taxon>Bacilli</taxon>
        <taxon>Bacillales</taxon>
        <taxon>Bacillaceae</taxon>
        <taxon>Niallia</taxon>
    </lineage>
</organism>
<dbReference type="InterPro" id="IPR000515">
    <property type="entry name" value="MetI-like"/>
</dbReference>
<accession>A0AA91Z1R5</accession>
<evidence type="ECO:0000256" key="4">
    <source>
        <dbReference type="ARBA" id="ARBA00022692"/>
    </source>
</evidence>
<evidence type="ECO:0000313" key="10">
    <source>
        <dbReference type="Proteomes" id="UP000216961"/>
    </source>
</evidence>
<name>A0AA91Z1R5_NIACI</name>
<dbReference type="Pfam" id="PF19300">
    <property type="entry name" value="BPD_transp_1_N"/>
    <property type="match status" value="1"/>
</dbReference>
<keyword evidence="4 7" id="KW-0812">Transmembrane</keyword>
<dbReference type="Pfam" id="PF00528">
    <property type="entry name" value="BPD_transp_1"/>
    <property type="match status" value="1"/>
</dbReference>
<feature type="domain" description="ABC transmembrane type-1" evidence="8">
    <location>
        <begin position="270"/>
        <end position="472"/>
    </location>
</feature>
<dbReference type="InterPro" id="IPR035906">
    <property type="entry name" value="MetI-like_sf"/>
</dbReference>
<evidence type="ECO:0000256" key="3">
    <source>
        <dbReference type="ARBA" id="ARBA00022475"/>
    </source>
</evidence>
<feature type="transmembrane region" description="Helical" evidence="7">
    <location>
        <begin position="37"/>
        <end position="56"/>
    </location>
</feature>
<evidence type="ECO:0000256" key="7">
    <source>
        <dbReference type="RuleBase" id="RU363032"/>
    </source>
</evidence>
<evidence type="ECO:0000256" key="1">
    <source>
        <dbReference type="ARBA" id="ARBA00004651"/>
    </source>
</evidence>
<dbReference type="InterPro" id="IPR045621">
    <property type="entry name" value="BPD_transp_1_N"/>
</dbReference>
<feature type="transmembrane region" description="Helical" evidence="7">
    <location>
        <begin position="272"/>
        <end position="293"/>
    </location>
</feature>
<dbReference type="PANTHER" id="PTHR30465">
    <property type="entry name" value="INNER MEMBRANE ABC TRANSPORTER"/>
    <property type="match status" value="1"/>
</dbReference>
<feature type="transmembrane region" description="Helical" evidence="7">
    <location>
        <begin position="450"/>
        <end position="475"/>
    </location>
</feature>
<gene>
    <name evidence="9" type="ORF">CHH57_05450</name>
</gene>
<comment type="subcellular location">
    <subcellularLocation>
        <location evidence="1 7">Cell membrane</location>
        <topology evidence="1 7">Multi-pass membrane protein</topology>
    </subcellularLocation>
</comment>
<evidence type="ECO:0000313" key="9">
    <source>
        <dbReference type="EMBL" id="PAD84337.1"/>
    </source>
</evidence>
<dbReference type="AlphaFoldDB" id="A0AA91Z1R5"/>
<keyword evidence="6 7" id="KW-0472">Membrane</keyword>
<protein>
    <submittedName>
        <fullName evidence="9">Peptide ABC transporter permease</fullName>
    </submittedName>
</protein>
<dbReference type="GO" id="GO:0055085">
    <property type="term" value="P:transmembrane transport"/>
    <property type="evidence" value="ECO:0007669"/>
    <property type="project" value="InterPro"/>
</dbReference>
<reference evidence="9 10" key="1">
    <citation type="submission" date="2017-07" db="EMBL/GenBank/DDBJ databases">
        <title>Isolation and whole genome analysis of endospore-forming bacteria from heroin.</title>
        <authorList>
            <person name="Kalinowski J."/>
            <person name="Ahrens B."/>
            <person name="Al-Dilaimi A."/>
            <person name="Winkler A."/>
            <person name="Wibberg D."/>
            <person name="Schleenbecker U."/>
            <person name="Ruckert C."/>
            <person name="Wolfel R."/>
            <person name="Grass G."/>
        </authorList>
    </citation>
    <scope>NUCLEOTIDE SEQUENCE [LARGE SCALE GENOMIC DNA]</scope>
    <source>
        <strain evidence="9 10">7521-2</strain>
    </source>
</reference>
<evidence type="ECO:0000256" key="5">
    <source>
        <dbReference type="ARBA" id="ARBA00022989"/>
    </source>
</evidence>
<proteinExistence type="inferred from homology"/>
<dbReference type="Proteomes" id="UP000216961">
    <property type="component" value="Unassembled WGS sequence"/>
</dbReference>
<dbReference type="SUPFAM" id="SSF161098">
    <property type="entry name" value="MetI-like"/>
    <property type="match status" value="1"/>
</dbReference>
<dbReference type="Gene3D" id="1.10.3720.10">
    <property type="entry name" value="MetI-like"/>
    <property type="match status" value="1"/>
</dbReference>
<dbReference type="GO" id="GO:0005886">
    <property type="term" value="C:plasma membrane"/>
    <property type="evidence" value="ECO:0007669"/>
    <property type="project" value="UniProtKB-SubCell"/>
</dbReference>
<sequence length="486" mass="55418">MEPVHVKSSKVKNRTRSVRTLVQESFIKLQKRPDYRWAIYILGLPVTLFALFLYLFKKQNDPSKKFIEEIEEQLRKEGHWESLHKKFRLQLEKKIQFFNQAHTPSELDKVARKWANEQFQTDIMERSKEKMLALGNKKVTFSETFLAFITNKKIISLLFLPGLLMYVFLLICINPYLKFILERLIMSIFVIFGVTLLVFTILYFSPFDPAVNILGETATKDQIANFNHIYGLDQSYFHQLIQAFKGIFTFDLGNSYTGNEEVVNSIARKFPITFTLAFISLIMAILIAIPIGIISATKPNSIFDYSFMFIALIGLSIPNFWQGLIFILNFSIKLKWFPATYVPDNWISIIMPAVVLGTGLTASIARMMRSSTLEIINEDYIITAKAKGLSKSTVIWRHAVTNAMIPVITVIGLLFGGMLGGAAVTEKVFNISGIGSFIVDKQFIPDIPSILGGVVYIAITISLVNLLIDVLYAFFDPRIRTKMKQY</sequence>
<feature type="transmembrane region" description="Helical" evidence="7">
    <location>
        <begin position="154"/>
        <end position="177"/>
    </location>
</feature>
<keyword evidence="2 7" id="KW-0813">Transport</keyword>
<comment type="similarity">
    <text evidence="7">Belongs to the binding-protein-dependent transport system permease family.</text>
</comment>
<comment type="caution">
    <text evidence="9">The sequence shown here is derived from an EMBL/GenBank/DDBJ whole genome shotgun (WGS) entry which is preliminary data.</text>
</comment>
<feature type="transmembrane region" description="Helical" evidence="7">
    <location>
        <begin position="399"/>
        <end position="419"/>
    </location>
</feature>
<feature type="transmembrane region" description="Helical" evidence="7">
    <location>
        <begin position="346"/>
        <end position="365"/>
    </location>
</feature>
<dbReference type="RefSeq" id="WP_095329272.1">
    <property type="nucleotide sequence ID" value="NZ_NPBQ01000030.1"/>
</dbReference>
<dbReference type="PROSITE" id="PS50928">
    <property type="entry name" value="ABC_TM1"/>
    <property type="match status" value="1"/>
</dbReference>